<accession>A0ABD0SPM2</accession>
<dbReference type="InterPro" id="IPR032675">
    <property type="entry name" value="LRR_dom_sf"/>
</dbReference>
<keyword evidence="7" id="KW-0966">Cell projection</keyword>
<dbReference type="InterPro" id="IPR001611">
    <property type="entry name" value="Leu-rich_rpt"/>
</dbReference>
<evidence type="ECO:0000256" key="8">
    <source>
        <dbReference type="ARBA" id="ARBA00024433"/>
    </source>
</evidence>
<name>A0ABD0SPM2_LOXSC</name>
<evidence type="ECO:0000313" key="12">
    <source>
        <dbReference type="Proteomes" id="UP001549921"/>
    </source>
</evidence>
<dbReference type="Gene3D" id="3.80.10.10">
    <property type="entry name" value="Ribonuclease Inhibitor"/>
    <property type="match status" value="3"/>
</dbReference>
<feature type="compositionally biased region" description="Polar residues" evidence="9">
    <location>
        <begin position="1"/>
        <end position="10"/>
    </location>
</feature>
<dbReference type="EMBL" id="JBEDNZ010000017">
    <property type="protein sequence ID" value="KAL0821770.1"/>
    <property type="molecule type" value="Genomic_DNA"/>
</dbReference>
<dbReference type="Pfam" id="PF12799">
    <property type="entry name" value="LRR_4"/>
    <property type="match status" value="1"/>
</dbReference>
<evidence type="ECO:0000256" key="7">
    <source>
        <dbReference type="ARBA" id="ARBA00023273"/>
    </source>
</evidence>
<keyword evidence="5" id="KW-0677">Repeat</keyword>
<dbReference type="Proteomes" id="UP001549921">
    <property type="component" value="Unassembled WGS sequence"/>
</dbReference>
<feature type="compositionally biased region" description="Polar residues" evidence="9">
    <location>
        <begin position="723"/>
        <end position="735"/>
    </location>
</feature>
<dbReference type="SMART" id="SM00365">
    <property type="entry name" value="LRR_SD22"/>
    <property type="match status" value="4"/>
</dbReference>
<feature type="domain" description="Guanylate kinase-like" evidence="10">
    <location>
        <begin position="476"/>
        <end position="652"/>
    </location>
</feature>
<feature type="compositionally biased region" description="Polar residues" evidence="9">
    <location>
        <begin position="777"/>
        <end position="794"/>
    </location>
</feature>
<feature type="region of interest" description="Disordered" evidence="9">
    <location>
        <begin position="723"/>
        <end position="763"/>
    </location>
</feature>
<dbReference type="GO" id="GO:0005929">
    <property type="term" value="C:cilium"/>
    <property type="evidence" value="ECO:0007669"/>
    <property type="project" value="UniProtKB-SubCell"/>
</dbReference>
<comment type="similarity">
    <text evidence="3">Belongs to the DNAAF1 family.</text>
</comment>
<comment type="subcellular location">
    <subcellularLocation>
        <location evidence="2">Cell projection</location>
        <location evidence="2">Cilium</location>
    </subcellularLocation>
</comment>
<dbReference type="SUPFAM" id="SSF52540">
    <property type="entry name" value="P-loop containing nucleoside triphosphate hydrolases"/>
    <property type="match status" value="1"/>
</dbReference>
<evidence type="ECO:0000256" key="4">
    <source>
        <dbReference type="ARBA" id="ARBA00022614"/>
    </source>
</evidence>
<organism evidence="11 12">
    <name type="scientific">Loxostege sticticalis</name>
    <name type="common">Beet webworm moth</name>
    <dbReference type="NCBI Taxonomy" id="481309"/>
    <lineage>
        <taxon>Eukaryota</taxon>
        <taxon>Metazoa</taxon>
        <taxon>Ecdysozoa</taxon>
        <taxon>Arthropoda</taxon>
        <taxon>Hexapoda</taxon>
        <taxon>Insecta</taxon>
        <taxon>Pterygota</taxon>
        <taxon>Neoptera</taxon>
        <taxon>Endopterygota</taxon>
        <taxon>Lepidoptera</taxon>
        <taxon>Glossata</taxon>
        <taxon>Ditrysia</taxon>
        <taxon>Pyraloidea</taxon>
        <taxon>Crambidae</taxon>
        <taxon>Pyraustinae</taxon>
        <taxon>Loxostege</taxon>
    </lineage>
</organism>
<dbReference type="Gene3D" id="3.40.50.300">
    <property type="entry name" value="P-loop containing nucleotide triphosphate hydrolases"/>
    <property type="match status" value="1"/>
</dbReference>
<keyword evidence="6" id="KW-0969">Cilium</keyword>
<keyword evidence="4" id="KW-0433">Leucine-rich repeat</keyword>
<gene>
    <name evidence="11" type="ORF">ABMA28_005191</name>
</gene>
<dbReference type="Pfam" id="PF00625">
    <property type="entry name" value="Guanylate_kin"/>
    <property type="match status" value="1"/>
</dbReference>
<protein>
    <recommendedName>
        <fullName evidence="8">Dynein axonemal assembly factor 1 homolog</fullName>
    </recommendedName>
</protein>
<evidence type="ECO:0000256" key="2">
    <source>
        <dbReference type="ARBA" id="ARBA00004138"/>
    </source>
</evidence>
<feature type="region of interest" description="Disordered" evidence="9">
    <location>
        <begin position="777"/>
        <end position="845"/>
    </location>
</feature>
<dbReference type="PROSITE" id="PS50052">
    <property type="entry name" value="GUANYLATE_KINASE_2"/>
    <property type="match status" value="1"/>
</dbReference>
<evidence type="ECO:0000256" key="5">
    <source>
        <dbReference type="ARBA" id="ARBA00022737"/>
    </source>
</evidence>
<dbReference type="PANTHER" id="PTHR45973">
    <property type="entry name" value="PROTEIN PHOSPHATASE 1 REGULATORY SUBUNIT SDS22-RELATED"/>
    <property type="match status" value="1"/>
</dbReference>
<dbReference type="InterPro" id="IPR008145">
    <property type="entry name" value="GK/Ca_channel_bsu"/>
</dbReference>
<reference evidence="11 12" key="1">
    <citation type="submission" date="2024-06" db="EMBL/GenBank/DDBJ databases">
        <title>A chromosome-level genome assembly of beet webworm, Loxostege sticticalis.</title>
        <authorList>
            <person name="Zhang Y."/>
        </authorList>
    </citation>
    <scope>NUCLEOTIDE SEQUENCE [LARGE SCALE GENOMIC DNA]</scope>
    <source>
        <strain evidence="11">AQ028</strain>
        <tissue evidence="11">Male pupae</tissue>
    </source>
</reference>
<dbReference type="PROSITE" id="PS51450">
    <property type="entry name" value="LRR"/>
    <property type="match status" value="4"/>
</dbReference>
<comment type="function">
    <text evidence="1">Cilium-specific protein required for cilia structures.</text>
</comment>
<feature type="region of interest" description="Disordered" evidence="9">
    <location>
        <begin position="1"/>
        <end position="44"/>
    </location>
</feature>
<sequence>MSRKLTTSSMKKMMETKATQSDITIADPAEEPEDPTVSHSSKTNGLRVGSLLRTWAEVSMINYLSDHPLHVITSGDSIRRRTIGIPAKQYSIQCFVPTDLRNKSEEDLFAEQFPVNITPLMNEDQLWGCFYILPEIYGDVYSPIVRIRDIEDVPELVNGVLTRDMVTACLSYLKRTPILGDYVYIKLDLSSKHLMNIDVLQHYKYLVYLDLSSNLLTELHVLSHLLYLQFLSVAFNRLNTVLEYDTPQWFLTEVHYKFNSVKKIRDLTMFWSITILDLSHNNIKNISGLESLRYLRRLDLSFNHIQRLENLNHLRLLWLDVSYNNISSFEIGVTSGLWTLLHLEYLNLNENNLTSMKIFSGCTRLRELHARNNRLSMLLELAVYMRQMRRLIIIDLRANPICASPGYRDVIINTFPILLSLDAQELDPVVQRSYKMDMTPDINTFASRRLLRLLYIEQLSRAHVSPHTPPADTTEIPLVVLVGYEGVGKGALARRLAKECGSHIDIGYQHTTAPYHFQNHYKEISRSKFDDMLLAGEFLTYSEMDGESYGLSREQAFINEGKVKVVCMDLIGALMLKLRGLRPYLILVTSLDKRLLLLKQKERKTTRNISDEQRFSLEPPLERSTLQVLLSGRIIITGILNEILLYLPEEKEQSEFVMESECSLMMDSEARQAAKAYAKGVNLLTLLGSSNSSLEDECKQYKEASQMEPSLYSLYKESQGTDEYNSFGGQNSFQERNARKDHADFRASRTKPERQASLSRPKSVDFSRYASSTWKGFSGNPDGSKSSKSVTFTSHDNEEEKMDPSGMLIEPRQTLEKDEDEKHKAARSISTKVPPWKSRRPPPNTGSGDDLDLWLAFLLDTGLLQGSSQTYHMSCADVGTRHDIRPMDDPESILRQLADYLQVPCETNSTNIRDEYEEIHRKSPGLFWDTVITDNPDEAFYKAKEIIHNIFNSQPNLKPMFDIDFANLKYYPTVEKKLDRICKEIAPQRLFY</sequence>
<dbReference type="PANTHER" id="PTHR45973:SF9">
    <property type="entry name" value="LEUCINE-RICH REPEAT-CONTAINING PROTEIN 46"/>
    <property type="match status" value="1"/>
</dbReference>
<evidence type="ECO:0000256" key="1">
    <source>
        <dbReference type="ARBA" id="ARBA00003843"/>
    </source>
</evidence>
<dbReference type="InterPro" id="IPR027417">
    <property type="entry name" value="P-loop_NTPase"/>
</dbReference>
<dbReference type="InterPro" id="IPR050576">
    <property type="entry name" value="Cilia_flagella_integrity"/>
</dbReference>
<dbReference type="AlphaFoldDB" id="A0ABD0SPM2"/>
<dbReference type="InterPro" id="IPR025875">
    <property type="entry name" value="Leu-rich_rpt_4"/>
</dbReference>
<dbReference type="SUPFAM" id="SSF52058">
    <property type="entry name" value="L domain-like"/>
    <property type="match status" value="1"/>
</dbReference>
<feature type="compositionally biased region" description="Basic and acidic residues" evidence="9">
    <location>
        <begin position="736"/>
        <end position="754"/>
    </location>
</feature>
<evidence type="ECO:0000256" key="9">
    <source>
        <dbReference type="SAM" id="MobiDB-lite"/>
    </source>
</evidence>
<proteinExistence type="inferred from homology"/>
<evidence type="ECO:0000256" key="6">
    <source>
        <dbReference type="ARBA" id="ARBA00023069"/>
    </source>
</evidence>
<evidence type="ECO:0000313" key="11">
    <source>
        <dbReference type="EMBL" id="KAL0821770.1"/>
    </source>
</evidence>
<evidence type="ECO:0000259" key="10">
    <source>
        <dbReference type="PROSITE" id="PS50052"/>
    </source>
</evidence>
<dbReference type="InterPro" id="IPR008144">
    <property type="entry name" value="Guanylate_kin-like_dom"/>
</dbReference>
<comment type="caution">
    <text evidence="11">The sequence shown here is derived from an EMBL/GenBank/DDBJ whole genome shotgun (WGS) entry which is preliminary data.</text>
</comment>
<feature type="compositionally biased region" description="Basic and acidic residues" evidence="9">
    <location>
        <begin position="813"/>
        <end position="823"/>
    </location>
</feature>
<evidence type="ECO:0000256" key="3">
    <source>
        <dbReference type="ARBA" id="ARBA00006453"/>
    </source>
</evidence>